<dbReference type="Proteomes" id="UP000019140">
    <property type="component" value="Unassembled WGS sequence"/>
</dbReference>
<sequence>MVMERLHRLPRFRHYWSLVACEPTLASAARALIPIRLAQPDTTALTFRLSSEHFIRDARFRLVYYFPADPATMQQCSAWAAQAI</sequence>
<organism evidence="1 2">
    <name type="scientific">Candidatus Entotheonella gemina</name>
    <dbReference type="NCBI Taxonomy" id="1429439"/>
    <lineage>
        <taxon>Bacteria</taxon>
        <taxon>Pseudomonadati</taxon>
        <taxon>Nitrospinota/Tectimicrobiota group</taxon>
        <taxon>Candidatus Tectimicrobiota</taxon>
        <taxon>Candidatus Entotheonellia</taxon>
        <taxon>Candidatus Entotheonellales</taxon>
        <taxon>Candidatus Entotheonellaceae</taxon>
        <taxon>Candidatus Entotheonella</taxon>
    </lineage>
</organism>
<dbReference type="HOGENOM" id="CLU_2521439_0_0_7"/>
<protein>
    <submittedName>
        <fullName evidence="1">Uncharacterized protein</fullName>
    </submittedName>
</protein>
<name>W4M0P1_9BACT</name>
<evidence type="ECO:0000313" key="2">
    <source>
        <dbReference type="Proteomes" id="UP000019140"/>
    </source>
</evidence>
<keyword evidence="2" id="KW-1185">Reference proteome</keyword>
<gene>
    <name evidence="1" type="ORF">ETSY2_32005</name>
</gene>
<accession>W4M0P1</accession>
<reference evidence="1 2" key="1">
    <citation type="journal article" date="2014" name="Nature">
        <title>An environmental bacterial taxon with a large and distinct metabolic repertoire.</title>
        <authorList>
            <person name="Wilson M.C."/>
            <person name="Mori T."/>
            <person name="Ruckert C."/>
            <person name="Uria A.R."/>
            <person name="Helf M.J."/>
            <person name="Takada K."/>
            <person name="Gernert C."/>
            <person name="Steffens U.A."/>
            <person name="Heycke N."/>
            <person name="Schmitt S."/>
            <person name="Rinke C."/>
            <person name="Helfrich E.J."/>
            <person name="Brachmann A.O."/>
            <person name="Gurgui C."/>
            <person name="Wakimoto T."/>
            <person name="Kracht M."/>
            <person name="Crusemann M."/>
            <person name="Hentschel U."/>
            <person name="Abe I."/>
            <person name="Matsunaga S."/>
            <person name="Kalinowski J."/>
            <person name="Takeyama H."/>
            <person name="Piel J."/>
        </authorList>
    </citation>
    <scope>NUCLEOTIDE SEQUENCE [LARGE SCALE GENOMIC DNA]</scope>
    <source>
        <strain evidence="2">TSY2</strain>
    </source>
</reference>
<evidence type="ECO:0000313" key="1">
    <source>
        <dbReference type="EMBL" id="ETX03889.1"/>
    </source>
</evidence>
<dbReference type="EMBL" id="AZHX01001361">
    <property type="protein sequence ID" value="ETX03889.1"/>
    <property type="molecule type" value="Genomic_DNA"/>
</dbReference>
<comment type="caution">
    <text evidence="1">The sequence shown here is derived from an EMBL/GenBank/DDBJ whole genome shotgun (WGS) entry which is preliminary data.</text>
</comment>
<dbReference type="Gene3D" id="3.30.450.180">
    <property type="match status" value="1"/>
</dbReference>
<proteinExistence type="predicted"/>
<dbReference type="AlphaFoldDB" id="W4M0P1"/>